<protein>
    <submittedName>
        <fullName evidence="1">Uncharacterized protein</fullName>
    </submittedName>
</protein>
<proteinExistence type="predicted"/>
<evidence type="ECO:0000313" key="1">
    <source>
        <dbReference type="EMBL" id="KAK0599050.1"/>
    </source>
</evidence>
<comment type="caution">
    <text evidence="1">The sequence shown here is derived from an EMBL/GenBank/DDBJ whole genome shotgun (WGS) entry which is preliminary data.</text>
</comment>
<evidence type="ECO:0000313" key="2">
    <source>
        <dbReference type="Proteomes" id="UP001168877"/>
    </source>
</evidence>
<organism evidence="1 2">
    <name type="scientific">Acer saccharum</name>
    <name type="common">Sugar maple</name>
    <dbReference type="NCBI Taxonomy" id="4024"/>
    <lineage>
        <taxon>Eukaryota</taxon>
        <taxon>Viridiplantae</taxon>
        <taxon>Streptophyta</taxon>
        <taxon>Embryophyta</taxon>
        <taxon>Tracheophyta</taxon>
        <taxon>Spermatophyta</taxon>
        <taxon>Magnoliopsida</taxon>
        <taxon>eudicotyledons</taxon>
        <taxon>Gunneridae</taxon>
        <taxon>Pentapetalae</taxon>
        <taxon>rosids</taxon>
        <taxon>malvids</taxon>
        <taxon>Sapindales</taxon>
        <taxon>Sapindaceae</taxon>
        <taxon>Hippocastanoideae</taxon>
        <taxon>Acereae</taxon>
        <taxon>Acer</taxon>
    </lineage>
</organism>
<gene>
    <name evidence="1" type="ORF">LWI29_001871</name>
</gene>
<name>A0AA39W0M6_ACESA</name>
<sequence length="78" mass="8664">MGLGSSLGSGSGSGLSLGLGSGSGDIFALYIKYTERDALSVLKSFNPKSQINYFTHIVTFNNWIWIRSWWILAFKDWV</sequence>
<dbReference type="Proteomes" id="UP001168877">
    <property type="component" value="Unassembled WGS sequence"/>
</dbReference>
<reference evidence="1" key="1">
    <citation type="journal article" date="2022" name="Plant J.">
        <title>Strategies of tolerance reflected in two North American maple genomes.</title>
        <authorList>
            <person name="McEvoy S.L."/>
            <person name="Sezen U.U."/>
            <person name="Trouern-Trend A."/>
            <person name="McMahon S.M."/>
            <person name="Schaberg P.G."/>
            <person name="Yang J."/>
            <person name="Wegrzyn J.L."/>
            <person name="Swenson N.G."/>
        </authorList>
    </citation>
    <scope>NUCLEOTIDE SEQUENCE</scope>
    <source>
        <strain evidence="1">NS2018</strain>
    </source>
</reference>
<accession>A0AA39W0M6</accession>
<keyword evidence="2" id="KW-1185">Reference proteome</keyword>
<dbReference type="EMBL" id="JAUESC010000003">
    <property type="protein sequence ID" value="KAK0599050.1"/>
    <property type="molecule type" value="Genomic_DNA"/>
</dbReference>
<reference evidence="1" key="2">
    <citation type="submission" date="2023-06" db="EMBL/GenBank/DDBJ databases">
        <authorList>
            <person name="Swenson N.G."/>
            <person name="Wegrzyn J.L."/>
            <person name="Mcevoy S.L."/>
        </authorList>
    </citation>
    <scope>NUCLEOTIDE SEQUENCE</scope>
    <source>
        <strain evidence="1">NS2018</strain>
        <tissue evidence="1">Leaf</tissue>
    </source>
</reference>
<dbReference type="AlphaFoldDB" id="A0AA39W0M6"/>